<dbReference type="PIRSF" id="PIRSF032162">
    <property type="entry name" value="UCP032162_imp"/>
    <property type="match status" value="1"/>
</dbReference>
<keyword evidence="1" id="KW-0812">Transmembrane</keyword>
<dbReference type="STRING" id="1489064.WH96_09185"/>
<name>A0A0H2MVE0_9PROT</name>
<keyword evidence="1" id="KW-1133">Transmembrane helix</keyword>
<dbReference type="Proteomes" id="UP000035444">
    <property type="component" value="Unassembled WGS sequence"/>
</dbReference>
<evidence type="ECO:0000313" key="2">
    <source>
        <dbReference type="EMBL" id="KLN60665.1"/>
    </source>
</evidence>
<dbReference type="InterPro" id="IPR019253">
    <property type="entry name" value="DUF2244_TM"/>
</dbReference>
<comment type="caution">
    <text evidence="2">The sequence shown here is derived from an EMBL/GenBank/DDBJ whole genome shotgun (WGS) entry which is preliminary data.</text>
</comment>
<proteinExistence type="predicted"/>
<dbReference type="OrthoDB" id="9808190at2"/>
<dbReference type="AlphaFoldDB" id="A0A0H2MVE0"/>
<dbReference type="Pfam" id="PF10003">
    <property type="entry name" value="DUF2244"/>
    <property type="match status" value="1"/>
</dbReference>
<keyword evidence="1" id="KW-0472">Membrane</keyword>
<protein>
    <recommendedName>
        <fullName evidence="4">DUF2244 domain-containing protein</fullName>
    </recommendedName>
</protein>
<sequence>MLSLEGSVPSTENLLFNAVLRPNRSLSKKGFKILMGFILCIIFISSLGFLLAGAWPVLGFLGLDVALVYFAFRFSYRSGGQYELVQMTADEMLVTTVNPWGQKRSFSFQPYWLQVSFEEQDEENSLIVSSHGRSVSLGRFLAPIERKELADKLVSVLNRIKQNQL</sequence>
<evidence type="ECO:0000313" key="3">
    <source>
        <dbReference type="Proteomes" id="UP000035444"/>
    </source>
</evidence>
<evidence type="ECO:0000256" key="1">
    <source>
        <dbReference type="SAM" id="Phobius"/>
    </source>
</evidence>
<evidence type="ECO:0008006" key="4">
    <source>
        <dbReference type="Google" id="ProtNLM"/>
    </source>
</evidence>
<reference evidence="2 3" key="1">
    <citation type="submission" date="2015-03" db="EMBL/GenBank/DDBJ databases">
        <title>Genome Sequence of Kiloniella spongiae MEBiC09566, isolated from a marine sponge.</title>
        <authorList>
            <person name="Shao Z."/>
            <person name="Wang L."/>
            <person name="Li X."/>
        </authorList>
    </citation>
    <scope>NUCLEOTIDE SEQUENCE [LARGE SCALE GENOMIC DNA]</scope>
    <source>
        <strain evidence="2 3">MEBiC09566</strain>
    </source>
</reference>
<keyword evidence="3" id="KW-1185">Reference proteome</keyword>
<organism evidence="2 3">
    <name type="scientific">Kiloniella spongiae</name>
    <dbReference type="NCBI Taxonomy" id="1489064"/>
    <lineage>
        <taxon>Bacteria</taxon>
        <taxon>Pseudomonadati</taxon>
        <taxon>Pseudomonadota</taxon>
        <taxon>Alphaproteobacteria</taxon>
        <taxon>Rhodospirillales</taxon>
        <taxon>Kiloniellaceae</taxon>
        <taxon>Kiloniella</taxon>
    </lineage>
</organism>
<dbReference type="EMBL" id="LAQL01000006">
    <property type="protein sequence ID" value="KLN60665.1"/>
    <property type="molecule type" value="Genomic_DNA"/>
</dbReference>
<dbReference type="InterPro" id="IPR016990">
    <property type="entry name" value="UCP032162_TM"/>
</dbReference>
<feature type="transmembrane region" description="Helical" evidence="1">
    <location>
        <begin position="31"/>
        <end position="51"/>
    </location>
</feature>
<accession>A0A0H2MVE0</accession>
<dbReference type="RefSeq" id="WP_047763881.1">
    <property type="nucleotide sequence ID" value="NZ_LAQL01000006.1"/>
</dbReference>
<gene>
    <name evidence="2" type="ORF">WH96_09185</name>
</gene>